<name>W6K0I9_9MICO</name>
<keyword evidence="2" id="KW-1185">Reference proteome</keyword>
<organism evidence="1 2">
    <name type="scientific">Nostocoides australiense Ben110</name>
    <dbReference type="NCBI Taxonomy" id="1193182"/>
    <lineage>
        <taxon>Bacteria</taxon>
        <taxon>Bacillati</taxon>
        <taxon>Actinomycetota</taxon>
        <taxon>Actinomycetes</taxon>
        <taxon>Micrococcales</taxon>
        <taxon>Intrasporangiaceae</taxon>
        <taxon>Nostocoides</taxon>
    </lineage>
</organism>
<dbReference type="GO" id="GO:0008168">
    <property type="term" value="F:methyltransferase activity"/>
    <property type="evidence" value="ECO:0007669"/>
    <property type="project" value="UniProtKB-KW"/>
</dbReference>
<dbReference type="STRING" id="1193182.BN11_4590005"/>
<gene>
    <name evidence="1" type="ORF">BN11_4590005</name>
</gene>
<keyword evidence="1" id="KW-0489">Methyltransferase</keyword>
<reference evidence="1 2" key="1">
    <citation type="journal article" date="2013" name="ISME J.">
        <title>A metabolic model for members of the genus Tetrasphaera involved in enhanced biological phosphorus removal.</title>
        <authorList>
            <person name="Kristiansen R."/>
            <person name="Nguyen H.T.T."/>
            <person name="Saunders A.M."/>
            <person name="Nielsen J.L."/>
            <person name="Wimmer R."/>
            <person name="Le V.Q."/>
            <person name="McIlroy S.J."/>
            <person name="Petrovski S."/>
            <person name="Seviour R.J."/>
            <person name="Calteau A."/>
            <person name="Nielsen K.L."/>
            <person name="Nielsen P.H."/>
        </authorList>
    </citation>
    <scope>NUCLEOTIDE SEQUENCE [LARGE SCALE GENOMIC DNA]</scope>
    <source>
        <strain evidence="1 2">Ben110</strain>
    </source>
</reference>
<dbReference type="AlphaFoldDB" id="W6K0I9"/>
<proteinExistence type="predicted"/>
<keyword evidence="1" id="KW-0808">Transferase</keyword>
<evidence type="ECO:0000313" key="2">
    <source>
        <dbReference type="Proteomes" id="UP000035763"/>
    </source>
</evidence>
<dbReference type="GO" id="GO:0032259">
    <property type="term" value="P:methylation"/>
    <property type="evidence" value="ECO:0007669"/>
    <property type="project" value="UniProtKB-KW"/>
</dbReference>
<dbReference type="EMBL" id="CAJA01000400">
    <property type="protein sequence ID" value="CCH74581.1"/>
    <property type="molecule type" value="Genomic_DNA"/>
</dbReference>
<comment type="caution">
    <text evidence="1">The sequence shown here is derived from an EMBL/GenBank/DDBJ whole genome shotgun (WGS) entry which is preliminary data.</text>
</comment>
<evidence type="ECO:0000313" key="1">
    <source>
        <dbReference type="EMBL" id="CCH74581.1"/>
    </source>
</evidence>
<protein>
    <submittedName>
        <fullName evidence="1">N-6 DNA Methylase</fullName>
    </submittedName>
</protein>
<dbReference type="RefSeq" id="WP_235435555.1">
    <property type="nucleotide sequence ID" value="NZ_HG764815.1"/>
</dbReference>
<accession>W6K0I9</accession>
<sequence>MRKSLGDKRKELTPAAIDEIARLYGGARDEYADDPRVKVLTNETFGFQRITVERPMRRRWEVTAEAVADEPYAAYAGLVGQRFETEKALLGEVAELTTPQKKAFAKACAITDPDAPIITGRGGKAEPDPDLRDQENVLLPEGWLALDESAREKALFETAETHLENEIHPYVPDAWIDHAKTKIGFEIPFTRQFYVYTPPRPVDEIAQEIKDLEIRIQHWMSGLGL</sequence>
<dbReference type="Proteomes" id="UP000035763">
    <property type="component" value="Unassembled WGS sequence"/>
</dbReference>